<gene>
    <name evidence="1" type="ORF">ENU72_03910</name>
</gene>
<reference evidence="1" key="1">
    <citation type="journal article" date="2020" name="mSystems">
        <title>Genome- and Community-Level Interaction Insights into Carbon Utilization and Element Cycling Functions of Hydrothermarchaeota in Hydrothermal Sediment.</title>
        <authorList>
            <person name="Zhou Z."/>
            <person name="Liu Y."/>
            <person name="Xu W."/>
            <person name="Pan J."/>
            <person name="Luo Z.H."/>
            <person name="Li M."/>
        </authorList>
    </citation>
    <scope>NUCLEOTIDE SEQUENCE [LARGE SCALE GENOMIC DNA]</scope>
    <source>
        <strain evidence="1">SpSt-695</strain>
    </source>
</reference>
<organism evidence="1">
    <name type="scientific">candidate division WOR-3 bacterium</name>
    <dbReference type="NCBI Taxonomy" id="2052148"/>
    <lineage>
        <taxon>Bacteria</taxon>
        <taxon>Bacteria division WOR-3</taxon>
    </lineage>
</organism>
<proteinExistence type="predicted"/>
<evidence type="ECO:0000313" key="1">
    <source>
        <dbReference type="EMBL" id="HGK54150.1"/>
    </source>
</evidence>
<name>A0A7V4E224_UNCW3</name>
<protein>
    <submittedName>
        <fullName evidence="1">Uncharacterized protein</fullName>
    </submittedName>
</protein>
<dbReference type="Gene3D" id="2.130.10.10">
    <property type="entry name" value="YVTN repeat-like/Quinoprotein amine dehydrogenase"/>
    <property type="match status" value="1"/>
</dbReference>
<dbReference type="EMBL" id="DTDP01000180">
    <property type="protein sequence ID" value="HGK54150.1"/>
    <property type="molecule type" value="Genomic_DNA"/>
</dbReference>
<dbReference type="AlphaFoldDB" id="A0A7V4E224"/>
<accession>A0A7V4E224</accession>
<dbReference type="SUPFAM" id="SSF75011">
    <property type="entry name" value="3-carboxy-cis,cis-mucoante lactonizing enzyme"/>
    <property type="match status" value="1"/>
</dbReference>
<dbReference type="InterPro" id="IPR015943">
    <property type="entry name" value="WD40/YVTN_repeat-like_dom_sf"/>
</dbReference>
<sequence length="262" mass="29575">MLLQLILFAQIILKSFEAPDCYSDGLAFYKSGGTGYLFVSNLEQANDICSSTPYRIYRIDTINGTVQNSVNTFPRFYHGLAFDGNYLWGARDWEYIDKMTPDYTLIASYPDMGNFTFGLAYNPENGVLYVSQCQRISGTGLWVFEINPNTWTKIDSFRLDQSGLPDYGWVDCAYDTIQDVLWIHNLVNITIYAFNPATNSLVGGFTAPRSQIEGLTFDGNYLWASETTTDSIYKILVPTIIQEKNTISNSKLILNFSGSNKL</sequence>
<comment type="caution">
    <text evidence="1">The sequence shown here is derived from an EMBL/GenBank/DDBJ whole genome shotgun (WGS) entry which is preliminary data.</text>
</comment>